<keyword evidence="3" id="KW-0238">DNA-binding</keyword>
<dbReference type="EMBL" id="JAEPRQ010000007">
    <property type="protein sequence ID" value="MBK4217463.1"/>
    <property type="molecule type" value="Genomic_DNA"/>
</dbReference>
<dbReference type="SMART" id="SM00345">
    <property type="entry name" value="HTH_GNTR"/>
    <property type="match status" value="1"/>
</dbReference>
<evidence type="ECO:0000256" key="6">
    <source>
        <dbReference type="ARBA" id="ARBA00039592"/>
    </source>
</evidence>
<feature type="domain" description="HTH gntR-type" evidence="8">
    <location>
        <begin position="9"/>
        <end position="77"/>
    </location>
</feature>
<dbReference type="Proteomes" id="UP000640485">
    <property type="component" value="Unassembled WGS sequence"/>
</dbReference>
<dbReference type="Gene3D" id="1.20.120.530">
    <property type="entry name" value="GntR ligand-binding domain-like"/>
    <property type="match status" value="1"/>
</dbReference>
<keyword evidence="1" id="KW-0678">Repressor</keyword>
<dbReference type="CDD" id="cd07377">
    <property type="entry name" value="WHTH_GntR"/>
    <property type="match status" value="1"/>
</dbReference>
<evidence type="ECO:0000256" key="1">
    <source>
        <dbReference type="ARBA" id="ARBA00022491"/>
    </source>
</evidence>
<evidence type="ECO:0000256" key="4">
    <source>
        <dbReference type="ARBA" id="ARBA00023163"/>
    </source>
</evidence>
<dbReference type="PRINTS" id="PR00035">
    <property type="entry name" value="HTHGNTR"/>
</dbReference>
<sequence>MSEFSIKPERTAESVARHIEALILEGSLRPGEALLSERDLALRLNVSRPTVRDGLKLLEERGLLTGERGKGARVAQMGQQALTDPLLALLADKPELTDHYLEFRDVVESRAAALAAERGTEIDMQAIRDCRTRIEKAHEAGLAEDEAAADADLHIAIYEASHNLVLLQIMRALASGLRSDIARNRSRIFAVREIRETLRDQHLSIAQAILDRDPVAAESASHAHLSFVRQSERELREMERQTDLSLRRQESGGIGQG</sequence>
<dbReference type="RefSeq" id="WP_200688237.1">
    <property type="nucleotide sequence ID" value="NZ_JAEPRQ010000007.1"/>
</dbReference>
<comment type="caution">
    <text evidence="9">The sequence shown here is derived from an EMBL/GenBank/DDBJ whole genome shotgun (WGS) entry which is preliminary data.</text>
</comment>
<keyword evidence="10" id="KW-1185">Reference proteome</keyword>
<evidence type="ECO:0000313" key="10">
    <source>
        <dbReference type="Proteomes" id="UP000640485"/>
    </source>
</evidence>
<dbReference type="GO" id="GO:0003700">
    <property type="term" value="F:DNA-binding transcription factor activity"/>
    <property type="evidence" value="ECO:0007669"/>
    <property type="project" value="InterPro"/>
</dbReference>
<evidence type="ECO:0000259" key="8">
    <source>
        <dbReference type="PROSITE" id="PS50949"/>
    </source>
</evidence>
<dbReference type="InterPro" id="IPR011711">
    <property type="entry name" value="GntR_C"/>
</dbReference>
<dbReference type="InterPro" id="IPR036388">
    <property type="entry name" value="WH-like_DNA-bd_sf"/>
</dbReference>
<reference evidence="9" key="1">
    <citation type="submission" date="2021-01" db="EMBL/GenBank/DDBJ databases">
        <title>Paracoccus amoyensis sp. nov., isolated from the surface seawater along the coast of Xiamen Island, China.</title>
        <authorList>
            <person name="Lyu L."/>
        </authorList>
    </citation>
    <scope>NUCLEOTIDE SEQUENCE</scope>
    <source>
        <strain evidence="9">MJ17</strain>
    </source>
</reference>
<organism evidence="9 10">
    <name type="scientific">Paracoccus caeni</name>
    <dbReference type="NCBI Taxonomy" id="657651"/>
    <lineage>
        <taxon>Bacteria</taxon>
        <taxon>Pseudomonadati</taxon>
        <taxon>Pseudomonadota</taxon>
        <taxon>Alphaproteobacteria</taxon>
        <taxon>Rhodobacterales</taxon>
        <taxon>Paracoccaceae</taxon>
        <taxon>Paracoccus</taxon>
    </lineage>
</organism>
<dbReference type="GO" id="GO:0003677">
    <property type="term" value="F:DNA binding"/>
    <property type="evidence" value="ECO:0007669"/>
    <property type="project" value="UniProtKB-KW"/>
</dbReference>
<dbReference type="SUPFAM" id="SSF48008">
    <property type="entry name" value="GntR ligand-binding domain-like"/>
    <property type="match status" value="1"/>
</dbReference>
<evidence type="ECO:0000256" key="5">
    <source>
        <dbReference type="ARBA" id="ARBA00037357"/>
    </source>
</evidence>
<dbReference type="SUPFAM" id="SSF46785">
    <property type="entry name" value="Winged helix' DNA-binding domain"/>
    <property type="match status" value="1"/>
</dbReference>
<dbReference type="PANTHER" id="PTHR43537:SF34">
    <property type="entry name" value="PYRUVATE DEHYDROGENASE COMPLEX REPRESSOR"/>
    <property type="match status" value="1"/>
</dbReference>
<feature type="compositionally biased region" description="Basic and acidic residues" evidence="7">
    <location>
        <begin position="238"/>
        <end position="250"/>
    </location>
</feature>
<dbReference type="PANTHER" id="PTHR43537">
    <property type="entry name" value="TRANSCRIPTIONAL REGULATOR, GNTR FAMILY"/>
    <property type="match status" value="1"/>
</dbReference>
<evidence type="ECO:0000256" key="2">
    <source>
        <dbReference type="ARBA" id="ARBA00023015"/>
    </source>
</evidence>
<keyword evidence="4" id="KW-0804">Transcription</keyword>
<comment type="function">
    <text evidence="5">Transcriptional repressor for the pyruvate dehydrogenase complex genes aceEF and lpd.</text>
</comment>
<dbReference type="InterPro" id="IPR036390">
    <property type="entry name" value="WH_DNA-bd_sf"/>
</dbReference>
<dbReference type="AlphaFoldDB" id="A0A934SH17"/>
<dbReference type="Pfam" id="PF00392">
    <property type="entry name" value="GntR"/>
    <property type="match status" value="1"/>
</dbReference>
<evidence type="ECO:0000313" key="9">
    <source>
        <dbReference type="EMBL" id="MBK4217463.1"/>
    </source>
</evidence>
<accession>A0A934SH17</accession>
<feature type="region of interest" description="Disordered" evidence="7">
    <location>
        <begin position="238"/>
        <end position="257"/>
    </location>
</feature>
<dbReference type="InterPro" id="IPR000524">
    <property type="entry name" value="Tscrpt_reg_HTH_GntR"/>
</dbReference>
<dbReference type="InterPro" id="IPR008920">
    <property type="entry name" value="TF_FadR/GntR_C"/>
</dbReference>
<proteinExistence type="predicted"/>
<dbReference type="PROSITE" id="PS50949">
    <property type="entry name" value="HTH_GNTR"/>
    <property type="match status" value="1"/>
</dbReference>
<dbReference type="Gene3D" id="1.10.10.10">
    <property type="entry name" value="Winged helix-like DNA-binding domain superfamily/Winged helix DNA-binding domain"/>
    <property type="match status" value="1"/>
</dbReference>
<gene>
    <name evidence="9" type="ORF">JJJ17_16155</name>
</gene>
<name>A0A934SH17_9RHOB</name>
<evidence type="ECO:0000256" key="7">
    <source>
        <dbReference type="SAM" id="MobiDB-lite"/>
    </source>
</evidence>
<dbReference type="SMART" id="SM00895">
    <property type="entry name" value="FCD"/>
    <property type="match status" value="1"/>
</dbReference>
<protein>
    <recommendedName>
        <fullName evidence="6">Pyruvate dehydrogenase complex repressor</fullName>
    </recommendedName>
</protein>
<keyword evidence="2" id="KW-0805">Transcription regulation</keyword>
<evidence type="ECO:0000256" key="3">
    <source>
        <dbReference type="ARBA" id="ARBA00023125"/>
    </source>
</evidence>
<dbReference type="Pfam" id="PF07729">
    <property type="entry name" value="FCD"/>
    <property type="match status" value="1"/>
</dbReference>